<name>A0A939J912_9HYPH</name>
<comment type="caution">
    <text evidence="3">The sequence shown here is derived from an EMBL/GenBank/DDBJ whole genome shotgun (WGS) entry which is preliminary data.</text>
</comment>
<sequence length="151" mass="16429">MSRIASAVHLVTTDGPSGRVGATISAMCSVSDDPASILICVNRDSRLHEALLENRCYCLNTLDPTHEPVSDIFAGRGEPDMERRFDNLQWISLATGSPALANAKLSVDCTLETVTEAGTHSIFVGRVADIRLNEDGHSLLYVRRGYQTLLK</sequence>
<evidence type="ECO:0000256" key="1">
    <source>
        <dbReference type="ARBA" id="ARBA00023002"/>
    </source>
</evidence>
<dbReference type="InterPro" id="IPR002563">
    <property type="entry name" value="Flavin_Rdtase-like_dom"/>
</dbReference>
<evidence type="ECO:0000259" key="2">
    <source>
        <dbReference type="SMART" id="SM00903"/>
    </source>
</evidence>
<dbReference type="AlphaFoldDB" id="A0A939J912"/>
<dbReference type="EMBL" id="JAFLNF010000002">
    <property type="protein sequence ID" value="MBO0344918.1"/>
    <property type="molecule type" value="Genomic_DNA"/>
</dbReference>
<dbReference type="Gene3D" id="2.30.110.10">
    <property type="entry name" value="Electron Transport, Fmn-binding Protein, Chain A"/>
    <property type="match status" value="1"/>
</dbReference>
<evidence type="ECO:0000313" key="4">
    <source>
        <dbReference type="Proteomes" id="UP000664779"/>
    </source>
</evidence>
<keyword evidence="4" id="KW-1185">Reference proteome</keyword>
<organism evidence="3 4">
    <name type="scientific">Roseibium limicola</name>
    <dbReference type="NCBI Taxonomy" id="2816037"/>
    <lineage>
        <taxon>Bacteria</taxon>
        <taxon>Pseudomonadati</taxon>
        <taxon>Pseudomonadota</taxon>
        <taxon>Alphaproteobacteria</taxon>
        <taxon>Hyphomicrobiales</taxon>
        <taxon>Stappiaceae</taxon>
        <taxon>Roseibium</taxon>
    </lineage>
</organism>
<dbReference type="GO" id="GO:0006208">
    <property type="term" value="P:pyrimidine nucleobase catabolic process"/>
    <property type="evidence" value="ECO:0007669"/>
    <property type="project" value="TreeGrafter"/>
</dbReference>
<dbReference type="SUPFAM" id="SSF50475">
    <property type="entry name" value="FMN-binding split barrel"/>
    <property type="match status" value="1"/>
</dbReference>
<protein>
    <submittedName>
        <fullName evidence="3">Flavin reductase</fullName>
    </submittedName>
</protein>
<dbReference type="InterPro" id="IPR012349">
    <property type="entry name" value="Split_barrel_FMN-bd"/>
</dbReference>
<dbReference type="InterPro" id="IPR050268">
    <property type="entry name" value="NADH-dep_flavin_reductase"/>
</dbReference>
<gene>
    <name evidence="3" type="ORF">J0X15_06800</name>
</gene>
<reference evidence="3" key="1">
    <citation type="submission" date="2021-03" db="EMBL/GenBank/DDBJ databases">
        <title>Roseibium sp. CAU 1637 isolated from Incheon.</title>
        <authorList>
            <person name="Kim W."/>
        </authorList>
    </citation>
    <scope>NUCLEOTIDE SEQUENCE</scope>
    <source>
        <strain evidence="3">CAU 1637</strain>
    </source>
</reference>
<evidence type="ECO:0000313" key="3">
    <source>
        <dbReference type="EMBL" id="MBO0344918.1"/>
    </source>
</evidence>
<dbReference type="Proteomes" id="UP000664779">
    <property type="component" value="Unassembled WGS sequence"/>
</dbReference>
<dbReference type="GO" id="GO:0042602">
    <property type="term" value="F:riboflavin reductase (NADPH) activity"/>
    <property type="evidence" value="ECO:0007669"/>
    <property type="project" value="TreeGrafter"/>
</dbReference>
<feature type="domain" description="Flavin reductase like" evidence="2">
    <location>
        <begin position="1"/>
        <end position="148"/>
    </location>
</feature>
<dbReference type="SMART" id="SM00903">
    <property type="entry name" value="Flavin_Reduct"/>
    <property type="match status" value="1"/>
</dbReference>
<proteinExistence type="predicted"/>
<dbReference type="PANTHER" id="PTHR30466:SF1">
    <property type="entry name" value="FMN REDUCTASE (NADH) RUTF"/>
    <property type="match status" value="1"/>
</dbReference>
<accession>A0A939J912</accession>
<dbReference type="GO" id="GO:0010181">
    <property type="term" value="F:FMN binding"/>
    <property type="evidence" value="ECO:0007669"/>
    <property type="project" value="InterPro"/>
</dbReference>
<keyword evidence="1" id="KW-0560">Oxidoreductase</keyword>
<dbReference type="PANTHER" id="PTHR30466">
    <property type="entry name" value="FLAVIN REDUCTASE"/>
    <property type="match status" value="1"/>
</dbReference>
<dbReference type="Pfam" id="PF01613">
    <property type="entry name" value="Flavin_Reduct"/>
    <property type="match status" value="1"/>
</dbReference>